<comment type="caution">
    <text evidence="2">The sequence shown here is derived from an EMBL/GenBank/DDBJ whole genome shotgun (WGS) entry which is preliminary data.</text>
</comment>
<organism evidence="2 3">
    <name type="scientific">Halobacillus karajensis</name>
    <dbReference type="NCBI Taxonomy" id="195088"/>
    <lineage>
        <taxon>Bacteria</taxon>
        <taxon>Bacillati</taxon>
        <taxon>Bacillota</taxon>
        <taxon>Bacilli</taxon>
        <taxon>Bacillales</taxon>
        <taxon>Bacillaceae</taxon>
        <taxon>Halobacillus</taxon>
    </lineage>
</organism>
<keyword evidence="1" id="KW-0472">Membrane</keyword>
<evidence type="ECO:0000256" key="1">
    <source>
        <dbReference type="SAM" id="Phobius"/>
    </source>
</evidence>
<keyword evidence="3" id="KW-1185">Reference proteome</keyword>
<reference evidence="3" key="1">
    <citation type="submission" date="2014-03" db="EMBL/GenBank/DDBJ databases">
        <authorList>
            <person name="Urmite Genomes U."/>
        </authorList>
    </citation>
    <scope>NUCLEOTIDE SEQUENCE [LARGE SCALE GENOMIC DNA]</scope>
    <source>
        <strain evidence="3">HD-03</strain>
    </source>
</reference>
<proteinExistence type="predicted"/>
<gene>
    <name evidence="2" type="ORF">BN983_03335</name>
</gene>
<keyword evidence="1" id="KW-0812">Transmembrane</keyword>
<feature type="transmembrane region" description="Helical" evidence="1">
    <location>
        <begin position="101"/>
        <end position="122"/>
    </location>
</feature>
<sequence length="137" mass="15895">MKTFLFRSFIGIFFGAFLAVLMTYSIILFGDIRVVDGDLFIRHSLGSMFCGWFFSVTPLFFEISRLTLLQQTLLHFGTVFLLYFVLSFGIGWVPLDFTSALIAILLFLTIYLLIWTGFYIYFKAESKKLNEDLKHLP</sequence>
<dbReference type="AlphaFoldDB" id="A0A024P7V4"/>
<evidence type="ECO:0000313" key="2">
    <source>
        <dbReference type="EMBL" id="CDQ25030.1"/>
    </source>
</evidence>
<feature type="transmembrane region" description="Helical" evidence="1">
    <location>
        <begin position="9"/>
        <end position="29"/>
    </location>
</feature>
<evidence type="ECO:0000313" key="3">
    <source>
        <dbReference type="Proteomes" id="UP000028868"/>
    </source>
</evidence>
<accession>A0A024P7V4</accession>
<dbReference type="EMBL" id="CCDI010000004">
    <property type="protein sequence ID" value="CDQ25030.1"/>
    <property type="molecule type" value="Genomic_DNA"/>
</dbReference>
<dbReference type="RefSeq" id="WP_035510332.1">
    <property type="nucleotide sequence ID" value="NZ_CCDH010000002.1"/>
</dbReference>
<reference evidence="2 3" key="2">
    <citation type="submission" date="2014-05" db="EMBL/GenBank/DDBJ databases">
        <title>Draft genome sequence of Halobacillus karajensis HK-03.</title>
        <authorList>
            <person name="Khelaifia S."/>
            <person name="Croce O."/>
            <person name="Lagier J.C."/>
            <person name="Raoult D."/>
        </authorList>
    </citation>
    <scope>NUCLEOTIDE SEQUENCE [LARGE SCALE GENOMIC DNA]</scope>
    <source>
        <strain evidence="2 3">HD-03</strain>
    </source>
</reference>
<keyword evidence="1" id="KW-1133">Transmembrane helix</keyword>
<evidence type="ECO:0008006" key="4">
    <source>
        <dbReference type="Google" id="ProtNLM"/>
    </source>
</evidence>
<dbReference type="Pfam" id="PF11457">
    <property type="entry name" value="DUF3021"/>
    <property type="match status" value="1"/>
</dbReference>
<feature type="transmembrane region" description="Helical" evidence="1">
    <location>
        <begin position="41"/>
        <end position="61"/>
    </location>
</feature>
<protein>
    <recommendedName>
        <fullName evidence="4">DUF3021 domain-containing protein</fullName>
    </recommendedName>
</protein>
<feature type="transmembrane region" description="Helical" evidence="1">
    <location>
        <begin position="73"/>
        <end position="95"/>
    </location>
</feature>
<name>A0A024P7V4_9BACI</name>
<dbReference type="Proteomes" id="UP000028868">
    <property type="component" value="Unassembled WGS sequence"/>
</dbReference>
<dbReference type="InterPro" id="IPR021560">
    <property type="entry name" value="DUF3021"/>
</dbReference>